<accession>A0ABT0S2M7</accession>
<reference evidence="4" key="1">
    <citation type="submission" date="2022-05" db="EMBL/GenBank/DDBJ databases">
        <authorList>
            <person name="Jo J.-H."/>
            <person name="Im W.-T."/>
        </authorList>
    </citation>
    <scope>NUCLEOTIDE SEQUENCE</scope>
    <source>
        <strain evidence="4">SE220</strain>
    </source>
</reference>
<evidence type="ECO:0000313" key="5">
    <source>
        <dbReference type="Proteomes" id="UP001165342"/>
    </source>
</evidence>
<evidence type="ECO:0000256" key="1">
    <source>
        <dbReference type="SAM" id="Phobius"/>
    </source>
</evidence>
<dbReference type="InterPro" id="IPR008979">
    <property type="entry name" value="Galactose-bd-like_sf"/>
</dbReference>
<gene>
    <name evidence="4" type="ORF">LZ538_08620</name>
</gene>
<dbReference type="NCBIfam" id="TIGR02595">
    <property type="entry name" value="PEP_CTERM"/>
    <property type="match status" value="1"/>
</dbReference>
<feature type="domain" description="Ice-binding protein C-terminal" evidence="3">
    <location>
        <begin position="171"/>
        <end position="195"/>
    </location>
</feature>
<comment type="caution">
    <text evidence="4">The sequence shown here is derived from an EMBL/GenBank/DDBJ whole genome shotgun (WGS) entry which is preliminary data.</text>
</comment>
<dbReference type="InterPro" id="IPR013424">
    <property type="entry name" value="Ice-binding_C"/>
</dbReference>
<sequence>MSRLLLVGAAALAVISASPASAATIINETFESGYGVFTPSGRVDILTGNDYVPCCGTFGSAASMANHFVSFGSGNEPSGTIMSTSFNTVLGSLYTLSFDFAALGSGTESLIFQVAGQTFTVNPIANNNLDTTFANTSFNFAGTGGLTTLTIFSGGIANVDAIVDNISVVDAVPEPGIWAMLLLGFGAIGWQLRRRGRPQILTA</sequence>
<dbReference type="Gene3D" id="2.60.120.260">
    <property type="entry name" value="Galactose-binding domain-like"/>
    <property type="match status" value="1"/>
</dbReference>
<dbReference type="RefSeq" id="WP_249831617.1">
    <property type="nucleotide sequence ID" value="NZ_JAMGBE010000003.1"/>
</dbReference>
<keyword evidence="5" id="KW-1185">Reference proteome</keyword>
<keyword evidence="1" id="KW-0812">Transmembrane</keyword>
<protein>
    <submittedName>
        <fullName evidence="4">PEPxxWA-CTERM sorting domain-containing protein</fullName>
    </submittedName>
</protein>
<evidence type="ECO:0000256" key="2">
    <source>
        <dbReference type="SAM" id="SignalP"/>
    </source>
</evidence>
<name>A0ABT0S2M7_9SPHN</name>
<feature type="chain" id="PRO_5046427882" evidence="2">
    <location>
        <begin position="23"/>
        <end position="203"/>
    </location>
</feature>
<evidence type="ECO:0000313" key="4">
    <source>
        <dbReference type="EMBL" id="MCL6730113.1"/>
    </source>
</evidence>
<dbReference type="EMBL" id="JAMGBE010000003">
    <property type="protein sequence ID" value="MCL6730113.1"/>
    <property type="molecule type" value="Genomic_DNA"/>
</dbReference>
<keyword evidence="1" id="KW-1133">Transmembrane helix</keyword>
<evidence type="ECO:0000259" key="3">
    <source>
        <dbReference type="Pfam" id="PF07589"/>
    </source>
</evidence>
<keyword evidence="1" id="KW-0472">Membrane</keyword>
<feature type="signal peptide" evidence="2">
    <location>
        <begin position="1"/>
        <end position="22"/>
    </location>
</feature>
<dbReference type="SUPFAM" id="SSF49785">
    <property type="entry name" value="Galactose-binding domain-like"/>
    <property type="match status" value="1"/>
</dbReference>
<proteinExistence type="predicted"/>
<dbReference type="NCBIfam" id="NF035944">
    <property type="entry name" value="PEPxxWA-CTERM"/>
    <property type="match status" value="1"/>
</dbReference>
<dbReference type="Pfam" id="PF07589">
    <property type="entry name" value="PEP-CTERM"/>
    <property type="match status" value="1"/>
</dbReference>
<keyword evidence="2" id="KW-0732">Signal</keyword>
<organism evidence="4 5">
    <name type="scientific">Sphingomonas hankyongi</name>
    <dbReference type="NCBI Taxonomy" id="2908209"/>
    <lineage>
        <taxon>Bacteria</taxon>
        <taxon>Pseudomonadati</taxon>
        <taxon>Pseudomonadota</taxon>
        <taxon>Alphaproteobacteria</taxon>
        <taxon>Sphingomonadales</taxon>
        <taxon>Sphingomonadaceae</taxon>
        <taxon>Sphingomonas</taxon>
    </lineage>
</organism>
<dbReference type="Proteomes" id="UP001165342">
    <property type="component" value="Unassembled WGS sequence"/>
</dbReference>
<feature type="transmembrane region" description="Helical" evidence="1">
    <location>
        <begin position="175"/>
        <end position="192"/>
    </location>
</feature>